<feature type="signal peptide" evidence="1">
    <location>
        <begin position="1"/>
        <end position="18"/>
    </location>
</feature>
<keyword evidence="1" id="KW-0732">Signal</keyword>
<protein>
    <submittedName>
        <fullName evidence="2">Putative secreted protein</fullName>
    </submittedName>
</protein>
<proteinExistence type="predicted"/>
<organism evidence="2">
    <name type="scientific">Anopheles darlingi</name>
    <name type="common">Mosquito</name>
    <dbReference type="NCBI Taxonomy" id="43151"/>
    <lineage>
        <taxon>Eukaryota</taxon>
        <taxon>Metazoa</taxon>
        <taxon>Ecdysozoa</taxon>
        <taxon>Arthropoda</taxon>
        <taxon>Hexapoda</taxon>
        <taxon>Insecta</taxon>
        <taxon>Pterygota</taxon>
        <taxon>Neoptera</taxon>
        <taxon>Endopterygota</taxon>
        <taxon>Diptera</taxon>
        <taxon>Nematocera</taxon>
        <taxon>Culicoidea</taxon>
        <taxon>Culicidae</taxon>
        <taxon>Anophelinae</taxon>
        <taxon>Anopheles</taxon>
    </lineage>
</organism>
<accession>A0A2M4DCS8</accession>
<dbReference type="EMBL" id="GGFL01011167">
    <property type="protein sequence ID" value="MBW75345.1"/>
    <property type="molecule type" value="Transcribed_RNA"/>
</dbReference>
<name>A0A2M4DCS8_ANODA</name>
<feature type="chain" id="PRO_5014954242" evidence="1">
    <location>
        <begin position="19"/>
        <end position="69"/>
    </location>
</feature>
<evidence type="ECO:0000256" key="1">
    <source>
        <dbReference type="SAM" id="SignalP"/>
    </source>
</evidence>
<reference evidence="2" key="1">
    <citation type="submission" date="2018-01" db="EMBL/GenBank/DDBJ databases">
        <title>An insight into the sialome of Amazonian anophelines.</title>
        <authorList>
            <person name="Ribeiro J.M."/>
            <person name="Scarpassa V."/>
            <person name="Calvo E."/>
        </authorList>
    </citation>
    <scope>NUCLEOTIDE SEQUENCE</scope>
</reference>
<evidence type="ECO:0000313" key="2">
    <source>
        <dbReference type="EMBL" id="MBW75345.1"/>
    </source>
</evidence>
<sequence>MLRLYLTSFSWLVTSTICTRPYSGGTTALPVVARRSKIHFITDPSVILGMARFGCEGFVPPRDIRERDI</sequence>
<dbReference type="AlphaFoldDB" id="A0A2M4DCS8"/>